<dbReference type="OrthoDB" id="3262732at2759"/>
<evidence type="ECO:0000313" key="2">
    <source>
        <dbReference type="Proteomes" id="UP000054007"/>
    </source>
</evidence>
<organism evidence="1 2">
    <name type="scientific">Cylindrobasidium torrendii FP15055 ss-10</name>
    <dbReference type="NCBI Taxonomy" id="1314674"/>
    <lineage>
        <taxon>Eukaryota</taxon>
        <taxon>Fungi</taxon>
        <taxon>Dikarya</taxon>
        <taxon>Basidiomycota</taxon>
        <taxon>Agaricomycotina</taxon>
        <taxon>Agaricomycetes</taxon>
        <taxon>Agaricomycetidae</taxon>
        <taxon>Agaricales</taxon>
        <taxon>Marasmiineae</taxon>
        <taxon>Physalacriaceae</taxon>
        <taxon>Cylindrobasidium</taxon>
    </lineage>
</organism>
<gene>
    <name evidence="1" type="ORF">CYLTODRAFT_451524</name>
</gene>
<sequence length="69" mass="7612">MSDAAAERTKYSQDLAKYTMRQFKEARIAIDKHQFAAAKVPASISERIESILQPKSPRSESRASSALAA</sequence>
<protein>
    <submittedName>
        <fullName evidence="1">Uncharacterized protein</fullName>
    </submittedName>
</protein>
<reference evidence="1 2" key="1">
    <citation type="journal article" date="2015" name="Fungal Genet. Biol.">
        <title>Evolution of novel wood decay mechanisms in Agaricales revealed by the genome sequences of Fistulina hepatica and Cylindrobasidium torrendii.</title>
        <authorList>
            <person name="Floudas D."/>
            <person name="Held B.W."/>
            <person name="Riley R."/>
            <person name="Nagy L.G."/>
            <person name="Koehler G."/>
            <person name="Ransdell A.S."/>
            <person name="Younus H."/>
            <person name="Chow J."/>
            <person name="Chiniquy J."/>
            <person name="Lipzen A."/>
            <person name="Tritt A."/>
            <person name="Sun H."/>
            <person name="Haridas S."/>
            <person name="LaButti K."/>
            <person name="Ohm R.A."/>
            <person name="Kues U."/>
            <person name="Blanchette R.A."/>
            <person name="Grigoriev I.V."/>
            <person name="Minto R.E."/>
            <person name="Hibbett D.S."/>
        </authorList>
    </citation>
    <scope>NUCLEOTIDE SEQUENCE [LARGE SCALE GENOMIC DNA]</scope>
    <source>
        <strain evidence="1 2">FP15055 ss-10</strain>
    </source>
</reference>
<proteinExistence type="predicted"/>
<evidence type="ECO:0000313" key="1">
    <source>
        <dbReference type="EMBL" id="KIY70624.1"/>
    </source>
</evidence>
<dbReference type="AlphaFoldDB" id="A0A0D7BKH5"/>
<dbReference type="Proteomes" id="UP000054007">
    <property type="component" value="Unassembled WGS sequence"/>
</dbReference>
<name>A0A0D7BKH5_9AGAR</name>
<accession>A0A0D7BKH5</accession>
<keyword evidence="2" id="KW-1185">Reference proteome</keyword>
<dbReference type="EMBL" id="KN880465">
    <property type="protein sequence ID" value="KIY70624.1"/>
    <property type="molecule type" value="Genomic_DNA"/>
</dbReference>